<feature type="compositionally biased region" description="Gly residues" evidence="1">
    <location>
        <begin position="113"/>
        <end position="125"/>
    </location>
</feature>
<reference evidence="2" key="1">
    <citation type="submission" date="2016-03" db="EMBL/GenBank/DDBJ databases">
        <title>Mechanisms controlling the formation of the plant cell surface in tip-growing cells are functionally conserved among land plants.</title>
        <authorList>
            <person name="Honkanen S."/>
            <person name="Jones V.A."/>
            <person name="Morieri G."/>
            <person name="Champion C."/>
            <person name="Hetherington A.J."/>
            <person name="Kelly S."/>
            <person name="Saint-Marcoux D."/>
            <person name="Proust H."/>
            <person name="Prescott H."/>
            <person name="Dolan L."/>
        </authorList>
    </citation>
    <scope>NUCLEOTIDE SEQUENCE [LARGE SCALE GENOMIC DNA]</scope>
    <source>
        <tissue evidence="2">Whole gametophyte</tissue>
    </source>
</reference>
<dbReference type="EMBL" id="LVLJ01000012">
    <property type="protein sequence ID" value="OAE35972.1"/>
    <property type="molecule type" value="Genomic_DNA"/>
</dbReference>
<sequence>MGTGPLSRADRAIRLLRTRPSTGGSRSGNEDPATIHPSIHRGLAWTDGRRDSDSGVVAVRLHGLQSPARPLQVDERGVPDSGPPRPRDRAGTCDLMSLERAATVAGGRMSRAVGGGGGGGGGGLEPGSAPRRQLETCPTSQRRMSAAALQALQSLTSGSDP</sequence>
<proteinExistence type="predicted"/>
<dbReference type="Proteomes" id="UP000077202">
    <property type="component" value="Unassembled WGS sequence"/>
</dbReference>
<feature type="region of interest" description="Disordered" evidence="1">
    <location>
        <begin position="62"/>
        <end position="92"/>
    </location>
</feature>
<comment type="caution">
    <text evidence="2">The sequence shown here is derived from an EMBL/GenBank/DDBJ whole genome shotgun (WGS) entry which is preliminary data.</text>
</comment>
<protein>
    <submittedName>
        <fullName evidence="2">Uncharacterized protein</fullName>
    </submittedName>
</protein>
<dbReference type="AlphaFoldDB" id="A0A176WUL1"/>
<evidence type="ECO:0000256" key="1">
    <source>
        <dbReference type="SAM" id="MobiDB-lite"/>
    </source>
</evidence>
<gene>
    <name evidence="2" type="ORF">AXG93_93s1110</name>
</gene>
<accession>A0A176WUL1</accession>
<name>A0A176WUL1_MARPO</name>
<keyword evidence="3" id="KW-1185">Reference proteome</keyword>
<evidence type="ECO:0000313" key="3">
    <source>
        <dbReference type="Proteomes" id="UP000077202"/>
    </source>
</evidence>
<evidence type="ECO:0000313" key="2">
    <source>
        <dbReference type="EMBL" id="OAE35972.1"/>
    </source>
</evidence>
<feature type="region of interest" description="Disordered" evidence="1">
    <location>
        <begin position="1"/>
        <end position="50"/>
    </location>
</feature>
<feature type="region of interest" description="Disordered" evidence="1">
    <location>
        <begin position="107"/>
        <end position="145"/>
    </location>
</feature>
<organism evidence="2 3">
    <name type="scientific">Marchantia polymorpha subsp. ruderalis</name>
    <dbReference type="NCBI Taxonomy" id="1480154"/>
    <lineage>
        <taxon>Eukaryota</taxon>
        <taxon>Viridiplantae</taxon>
        <taxon>Streptophyta</taxon>
        <taxon>Embryophyta</taxon>
        <taxon>Marchantiophyta</taxon>
        <taxon>Marchantiopsida</taxon>
        <taxon>Marchantiidae</taxon>
        <taxon>Marchantiales</taxon>
        <taxon>Marchantiaceae</taxon>
        <taxon>Marchantia</taxon>
    </lineage>
</organism>